<dbReference type="InterPro" id="IPR049167">
    <property type="entry name" value="GH39_C"/>
</dbReference>
<comment type="similarity">
    <text evidence="1">Belongs to the glycosyl hydrolase 39 family.</text>
</comment>
<dbReference type="EMBL" id="JBAMIC010000013">
    <property type="protein sequence ID" value="KAK7097242.1"/>
    <property type="molecule type" value="Genomic_DNA"/>
</dbReference>
<feature type="active site" description="Proton donor" evidence="4">
    <location>
        <position position="182"/>
    </location>
</feature>
<dbReference type="SUPFAM" id="SSF51445">
    <property type="entry name" value="(Trans)glycosidases"/>
    <property type="match status" value="1"/>
</dbReference>
<accession>A0AAN9B1T1</accession>
<dbReference type="PROSITE" id="PS01027">
    <property type="entry name" value="GLYCOSYL_HYDROL_F39"/>
    <property type="match status" value="1"/>
</dbReference>
<keyword evidence="2" id="KW-0378">Hydrolase</keyword>
<protein>
    <recommendedName>
        <fullName evidence="10">Alpha-L-iduronidase</fullName>
    </recommendedName>
</protein>
<feature type="chain" id="PRO_5042863071" description="Alpha-L-iduronidase" evidence="5">
    <location>
        <begin position="25"/>
        <end position="682"/>
    </location>
</feature>
<evidence type="ECO:0000256" key="3">
    <source>
        <dbReference type="ARBA" id="ARBA00023295"/>
    </source>
</evidence>
<dbReference type="Pfam" id="PF01229">
    <property type="entry name" value="Glyco_hydro_39"/>
    <property type="match status" value="1"/>
</dbReference>
<evidence type="ECO:0000313" key="8">
    <source>
        <dbReference type="EMBL" id="KAK7097242.1"/>
    </source>
</evidence>
<dbReference type="Gene3D" id="3.20.20.80">
    <property type="entry name" value="Glycosidases"/>
    <property type="match status" value="1"/>
</dbReference>
<evidence type="ECO:0000256" key="4">
    <source>
        <dbReference type="PIRSR" id="PIRSR600514-1"/>
    </source>
</evidence>
<dbReference type="Gene3D" id="2.60.40.10">
    <property type="entry name" value="Immunoglobulins"/>
    <property type="match status" value="1"/>
</dbReference>
<evidence type="ECO:0008006" key="10">
    <source>
        <dbReference type="Google" id="ProtNLM"/>
    </source>
</evidence>
<feature type="signal peptide" evidence="5">
    <location>
        <begin position="1"/>
        <end position="24"/>
    </location>
</feature>
<gene>
    <name evidence="8" type="ORF">V1264_004251</name>
</gene>
<feature type="domain" description="Alpha-L-iduronidase C-terminal" evidence="7">
    <location>
        <begin position="592"/>
        <end position="679"/>
    </location>
</feature>
<dbReference type="SUPFAM" id="SSF51011">
    <property type="entry name" value="Glycosyl hydrolase domain"/>
    <property type="match status" value="1"/>
</dbReference>
<organism evidence="8 9">
    <name type="scientific">Littorina saxatilis</name>
    <dbReference type="NCBI Taxonomy" id="31220"/>
    <lineage>
        <taxon>Eukaryota</taxon>
        <taxon>Metazoa</taxon>
        <taxon>Spiralia</taxon>
        <taxon>Lophotrochozoa</taxon>
        <taxon>Mollusca</taxon>
        <taxon>Gastropoda</taxon>
        <taxon>Caenogastropoda</taxon>
        <taxon>Littorinimorpha</taxon>
        <taxon>Littorinoidea</taxon>
        <taxon>Littorinidae</taxon>
        <taxon>Littorina</taxon>
    </lineage>
</organism>
<dbReference type="InterPro" id="IPR017853">
    <property type="entry name" value="GH"/>
</dbReference>
<dbReference type="InterPro" id="IPR049165">
    <property type="entry name" value="GH39_as"/>
</dbReference>
<keyword evidence="5" id="KW-0732">Signal</keyword>
<dbReference type="GO" id="GO:0003940">
    <property type="term" value="F:L-iduronidase activity"/>
    <property type="evidence" value="ECO:0007669"/>
    <property type="project" value="TreeGrafter"/>
</dbReference>
<dbReference type="GO" id="GO:0005975">
    <property type="term" value="P:carbohydrate metabolic process"/>
    <property type="evidence" value="ECO:0007669"/>
    <property type="project" value="InterPro"/>
</dbReference>
<dbReference type="PANTHER" id="PTHR12631:SF8">
    <property type="entry name" value="ALPHA-L-IDURONIDASE"/>
    <property type="match status" value="1"/>
</dbReference>
<dbReference type="InterPro" id="IPR049166">
    <property type="entry name" value="GH39_cat"/>
</dbReference>
<dbReference type="AlphaFoldDB" id="A0AAN9B1T1"/>
<dbReference type="InterPro" id="IPR051923">
    <property type="entry name" value="Glycosyl_Hydrolase_39"/>
</dbReference>
<evidence type="ECO:0000259" key="7">
    <source>
        <dbReference type="Pfam" id="PF21200"/>
    </source>
</evidence>
<dbReference type="Pfam" id="PF21200">
    <property type="entry name" value="Glyco_hydro_39_C"/>
    <property type="match status" value="1"/>
</dbReference>
<dbReference type="Gene3D" id="2.60.40.1500">
    <property type="entry name" value="Glycosyl hydrolase domain, family 39"/>
    <property type="match status" value="1"/>
</dbReference>
<proteinExistence type="inferred from homology"/>
<keyword evidence="9" id="KW-1185">Reference proteome</keyword>
<keyword evidence="3" id="KW-0326">Glycosidase</keyword>
<evidence type="ECO:0000256" key="5">
    <source>
        <dbReference type="SAM" id="SignalP"/>
    </source>
</evidence>
<dbReference type="PANTHER" id="PTHR12631">
    <property type="entry name" value="ALPHA-L-IDURONIDASE"/>
    <property type="match status" value="1"/>
</dbReference>
<dbReference type="Proteomes" id="UP001374579">
    <property type="component" value="Unassembled WGS sequence"/>
</dbReference>
<dbReference type="PRINTS" id="PR00745">
    <property type="entry name" value="GLHYDRLASE39"/>
</dbReference>
<evidence type="ECO:0000256" key="1">
    <source>
        <dbReference type="ARBA" id="ARBA00008875"/>
    </source>
</evidence>
<evidence type="ECO:0000259" key="6">
    <source>
        <dbReference type="Pfam" id="PF01229"/>
    </source>
</evidence>
<evidence type="ECO:0000256" key="2">
    <source>
        <dbReference type="ARBA" id="ARBA00022801"/>
    </source>
</evidence>
<reference evidence="8 9" key="1">
    <citation type="submission" date="2024-02" db="EMBL/GenBank/DDBJ databases">
        <title>Chromosome-scale genome assembly of the rough periwinkle Littorina saxatilis.</title>
        <authorList>
            <person name="De Jode A."/>
            <person name="Faria R."/>
            <person name="Formenti G."/>
            <person name="Sims Y."/>
            <person name="Smith T.P."/>
            <person name="Tracey A."/>
            <person name="Wood J.M.D."/>
            <person name="Zagrodzka Z.B."/>
            <person name="Johannesson K."/>
            <person name="Butlin R.K."/>
            <person name="Leder E.H."/>
        </authorList>
    </citation>
    <scope>NUCLEOTIDE SEQUENCE [LARGE SCALE GENOMIC DNA]</scope>
    <source>
        <strain evidence="8">Snail1</strain>
        <tissue evidence="8">Muscle</tissue>
    </source>
</reference>
<dbReference type="InterPro" id="IPR013783">
    <property type="entry name" value="Ig-like_fold"/>
</dbReference>
<dbReference type="InterPro" id="IPR000514">
    <property type="entry name" value="Glyco_hydro_39"/>
</dbReference>
<sequence length="682" mass="75870">MSRRLCVTEALLTMLIICLHCASGASRQDLKLVVRAQSNSSPFRQFWRSTGFCPPLPHQAAADFDLSPDMEQNLAYIGAVPHSGVEQVRIHWLLDLVKVKSFSSGQPVYDFTSLDQLIDMIHVNGLKPGFEVMGSPSSIFTHMENKTQVYWFKDLVKQVAQRYISQYGLDYIKTWNFETWNEPDCHDFDELNITTQGLFNYYDACSEGLKAANPQLIFGGPGNACSGGPLRKRARTHMGEALIGHAAHGINYFTGEKGVRMDYISLHHKGGGQSLPILQAELQSMQTIRSQYPSLAHLPFMNDEADPLVHWSRPEIWRATAMYAAVAVKIIGQHQNMLIGPDKSPLNYTLLSNDNGFLSYFPHQFTQRTLVARFQMNATRNNSRSLDDSGSGLFEQDGGTINKRAAQLEDYVTFVRKPIHSAMVLLAKLGDQVVSSDVLDQQSGHALSKDDYAGAIATVHTPSLGGSDGNEWAAVLYSSPDTSTPSKHGMLIFDWTIKPTNAADLMLAIYAVNNIVSNPYSIWTNNCKSADFPSLEQFSLIRKFEGPSRYSLTAVKSDVNGVVSIPALEVMEPDVVLLHLCQKSPHPPEAVTGLRMINITAGERLIRWSDANIKTKCIKTYDVEFAPGSTGYFNRINPDDIIANAFVFSTDSESKVLGRYRVRAVDYWNRAGPYSSTLEHIH</sequence>
<feature type="domain" description="Glycosyl hydrolases family 39 N-terminal catalytic" evidence="6">
    <location>
        <begin position="31"/>
        <end position="549"/>
    </location>
</feature>
<evidence type="ECO:0000313" key="9">
    <source>
        <dbReference type="Proteomes" id="UP001374579"/>
    </source>
</evidence>
<name>A0AAN9B1T1_9CAEN</name>
<comment type="caution">
    <text evidence="8">The sequence shown here is derived from an EMBL/GenBank/DDBJ whole genome shotgun (WGS) entry which is preliminary data.</text>
</comment>